<keyword evidence="2" id="KW-1185">Reference proteome</keyword>
<comment type="caution">
    <text evidence="1">The sequence shown here is derived from an EMBL/GenBank/DDBJ whole genome shotgun (WGS) entry which is preliminary data.</text>
</comment>
<evidence type="ECO:0000313" key="2">
    <source>
        <dbReference type="Proteomes" id="UP000807353"/>
    </source>
</evidence>
<name>A0A9P6CB57_9AGAR</name>
<dbReference type="EMBL" id="MU150322">
    <property type="protein sequence ID" value="KAF9459171.1"/>
    <property type="molecule type" value="Genomic_DNA"/>
</dbReference>
<dbReference type="Proteomes" id="UP000807353">
    <property type="component" value="Unassembled WGS sequence"/>
</dbReference>
<evidence type="ECO:0000313" key="1">
    <source>
        <dbReference type="EMBL" id="KAF9459171.1"/>
    </source>
</evidence>
<reference evidence="1" key="1">
    <citation type="submission" date="2020-11" db="EMBL/GenBank/DDBJ databases">
        <authorList>
            <consortium name="DOE Joint Genome Institute"/>
            <person name="Ahrendt S."/>
            <person name="Riley R."/>
            <person name="Andreopoulos W."/>
            <person name="Labutti K."/>
            <person name="Pangilinan J."/>
            <person name="Ruiz-Duenas F.J."/>
            <person name="Barrasa J.M."/>
            <person name="Sanchez-Garcia M."/>
            <person name="Camarero S."/>
            <person name="Miyauchi S."/>
            <person name="Serrano A."/>
            <person name="Linde D."/>
            <person name="Babiker R."/>
            <person name="Drula E."/>
            <person name="Ayuso-Fernandez I."/>
            <person name="Pacheco R."/>
            <person name="Padilla G."/>
            <person name="Ferreira P."/>
            <person name="Barriuso J."/>
            <person name="Kellner H."/>
            <person name="Castanera R."/>
            <person name="Alfaro M."/>
            <person name="Ramirez L."/>
            <person name="Pisabarro A.G."/>
            <person name="Kuo A."/>
            <person name="Tritt A."/>
            <person name="Lipzen A."/>
            <person name="He G."/>
            <person name="Yan M."/>
            <person name="Ng V."/>
            <person name="Cullen D."/>
            <person name="Martin F."/>
            <person name="Rosso M.-N."/>
            <person name="Henrissat B."/>
            <person name="Hibbett D."/>
            <person name="Martinez A.T."/>
            <person name="Grigoriev I.V."/>
        </authorList>
    </citation>
    <scope>NUCLEOTIDE SEQUENCE</scope>
    <source>
        <strain evidence="1">CBS 247.69</strain>
    </source>
</reference>
<organism evidence="1 2">
    <name type="scientific">Collybia nuda</name>
    <dbReference type="NCBI Taxonomy" id="64659"/>
    <lineage>
        <taxon>Eukaryota</taxon>
        <taxon>Fungi</taxon>
        <taxon>Dikarya</taxon>
        <taxon>Basidiomycota</taxon>
        <taxon>Agaricomycotina</taxon>
        <taxon>Agaricomycetes</taxon>
        <taxon>Agaricomycetidae</taxon>
        <taxon>Agaricales</taxon>
        <taxon>Tricholomatineae</taxon>
        <taxon>Clitocybaceae</taxon>
        <taxon>Collybia</taxon>
    </lineage>
</organism>
<protein>
    <submittedName>
        <fullName evidence="1">Uncharacterized protein</fullName>
    </submittedName>
</protein>
<proteinExistence type="predicted"/>
<accession>A0A9P6CB57</accession>
<gene>
    <name evidence="1" type="ORF">BDZ94DRAFT_1268953</name>
</gene>
<sequence length="58" mass="6671">MSAERWNSIRFLISKTTPRTTLPDPNAITEYPFPVSTHHCSGMRGCIHHTCTTKKKRQ</sequence>
<dbReference type="AlphaFoldDB" id="A0A9P6CB57"/>